<evidence type="ECO:0000256" key="7">
    <source>
        <dbReference type="ARBA" id="ARBA00022723"/>
    </source>
</evidence>
<evidence type="ECO:0000259" key="17">
    <source>
        <dbReference type="SMART" id="SM00861"/>
    </source>
</evidence>
<evidence type="ECO:0000256" key="15">
    <source>
        <dbReference type="PIRSR" id="PIRSR605478-4"/>
    </source>
</evidence>
<dbReference type="FunFam" id="3.40.50.920:FF:000003">
    <property type="entry name" value="Transketolase"/>
    <property type="match status" value="1"/>
</dbReference>
<evidence type="ECO:0000256" key="4">
    <source>
        <dbReference type="ARBA" id="ARBA00011738"/>
    </source>
</evidence>
<dbReference type="Pfam" id="PF22613">
    <property type="entry name" value="Transketolase_C_1"/>
    <property type="match status" value="1"/>
</dbReference>
<dbReference type="AlphaFoldDB" id="A0A4P6WXJ2"/>
<comment type="cofactor">
    <cofactor evidence="1">
        <name>Ca(2+)</name>
        <dbReference type="ChEBI" id="CHEBI:29108"/>
    </cofactor>
</comment>
<feature type="binding site" evidence="14">
    <location>
        <position position="446"/>
    </location>
    <ligand>
        <name>thiamine diphosphate</name>
        <dbReference type="ChEBI" id="CHEBI:58937"/>
    </ligand>
</feature>
<name>A0A4P6WXJ2_HYDPS</name>
<dbReference type="SMART" id="SM00861">
    <property type="entry name" value="Transket_pyr"/>
    <property type="match status" value="1"/>
</dbReference>
<evidence type="ECO:0000256" key="16">
    <source>
        <dbReference type="PIRSR" id="PIRSR605478-5"/>
    </source>
</evidence>
<dbReference type="GO" id="GO:0046872">
    <property type="term" value="F:metal ion binding"/>
    <property type="evidence" value="ECO:0007669"/>
    <property type="project" value="UniProtKB-KW"/>
</dbReference>
<comment type="cofactor">
    <cofactor evidence="2">
        <name>Co(2+)</name>
        <dbReference type="ChEBI" id="CHEBI:48828"/>
    </cofactor>
</comment>
<feature type="binding site" evidence="13">
    <location>
        <position position="31"/>
    </location>
    <ligand>
        <name>substrate</name>
    </ligand>
</feature>
<dbReference type="PANTHER" id="PTHR43522:SF2">
    <property type="entry name" value="TRANSKETOLASE 1-RELATED"/>
    <property type="match status" value="1"/>
</dbReference>
<dbReference type="EC" id="2.2.1.1" evidence="5 11"/>
<evidence type="ECO:0000256" key="6">
    <source>
        <dbReference type="ARBA" id="ARBA00022679"/>
    </source>
</evidence>
<feature type="active site" description="Proton donor" evidence="12">
    <location>
        <position position="420"/>
    </location>
</feature>
<evidence type="ECO:0000256" key="13">
    <source>
        <dbReference type="PIRSR" id="PIRSR605478-2"/>
    </source>
</evidence>
<dbReference type="RefSeq" id="WP_133156065.1">
    <property type="nucleotide sequence ID" value="NZ_CP037867.1"/>
</dbReference>
<keyword evidence="8 15" id="KW-0460">Magnesium</keyword>
<feature type="binding site" evidence="14">
    <location>
        <begin position="119"/>
        <end position="121"/>
    </location>
    <ligand>
        <name>thiamine diphosphate</name>
        <dbReference type="ChEBI" id="CHEBI:58937"/>
    </ligand>
</feature>
<dbReference type="InterPro" id="IPR005474">
    <property type="entry name" value="Transketolase_N"/>
</dbReference>
<gene>
    <name evidence="18" type="primary">tktA1</name>
    <name evidence="18" type="ORF">HPF_06205</name>
</gene>
<protein>
    <recommendedName>
        <fullName evidence="5 11">Transketolase</fullName>
        <ecNumber evidence="5 11">2.2.1.1</ecNumber>
    </recommendedName>
</protein>
<dbReference type="GO" id="GO:0004802">
    <property type="term" value="F:transketolase activity"/>
    <property type="evidence" value="ECO:0007669"/>
    <property type="project" value="UniProtKB-UniRule"/>
</dbReference>
<evidence type="ECO:0000256" key="14">
    <source>
        <dbReference type="PIRSR" id="PIRSR605478-3"/>
    </source>
</evidence>
<dbReference type="Gene3D" id="3.40.50.920">
    <property type="match status" value="1"/>
</dbReference>
<feature type="binding site" evidence="13">
    <location>
        <position position="478"/>
    </location>
    <ligand>
        <name>substrate</name>
    </ligand>
</feature>
<feature type="binding site" evidence="13">
    <location>
        <position position="529"/>
    </location>
    <ligand>
        <name>substrate</name>
    </ligand>
</feature>
<proteinExistence type="inferred from homology"/>
<dbReference type="InterPro" id="IPR009014">
    <property type="entry name" value="Transketo_C/PFOR_II"/>
</dbReference>
<dbReference type="Pfam" id="PF00456">
    <property type="entry name" value="Transketolase_N"/>
    <property type="match status" value="1"/>
</dbReference>
<feature type="binding site" evidence="14">
    <location>
        <position position="270"/>
    </location>
    <ligand>
        <name>thiamine diphosphate</name>
        <dbReference type="ChEBI" id="CHEBI:58937"/>
    </ligand>
</feature>
<organism evidence="18 19">
    <name type="scientific">Hydrogenophaga pseudoflava</name>
    <name type="common">Pseudomonas carboxydoflava</name>
    <dbReference type="NCBI Taxonomy" id="47421"/>
    <lineage>
        <taxon>Bacteria</taxon>
        <taxon>Pseudomonadati</taxon>
        <taxon>Pseudomonadota</taxon>
        <taxon>Betaproteobacteria</taxon>
        <taxon>Burkholderiales</taxon>
        <taxon>Comamonadaceae</taxon>
        <taxon>Hydrogenophaga</taxon>
    </lineage>
</organism>
<feature type="binding site" evidence="14">
    <location>
        <position position="71"/>
    </location>
    <ligand>
        <name>thiamine diphosphate</name>
        <dbReference type="ChEBI" id="CHEBI:58937"/>
    </ligand>
</feature>
<dbReference type="CDD" id="cd02012">
    <property type="entry name" value="TPP_TK"/>
    <property type="match status" value="1"/>
</dbReference>
<comment type="subunit">
    <text evidence="4">Homodimer.</text>
</comment>
<evidence type="ECO:0000256" key="9">
    <source>
        <dbReference type="ARBA" id="ARBA00023052"/>
    </source>
</evidence>
<dbReference type="FunFam" id="3.40.50.970:FF:000003">
    <property type="entry name" value="Transketolase"/>
    <property type="match status" value="1"/>
</dbReference>
<dbReference type="Proteomes" id="UP000293912">
    <property type="component" value="Chromosome"/>
</dbReference>
<dbReference type="SUPFAM" id="SSF52922">
    <property type="entry name" value="TK C-terminal domain-like"/>
    <property type="match status" value="1"/>
</dbReference>
<evidence type="ECO:0000313" key="19">
    <source>
        <dbReference type="Proteomes" id="UP000293912"/>
    </source>
</evidence>
<feature type="binding site" evidence="13">
    <location>
        <position position="482"/>
    </location>
    <ligand>
        <name>substrate</name>
    </ligand>
</feature>
<feature type="binding site" evidence="13">
    <location>
        <position position="367"/>
    </location>
    <ligand>
        <name>substrate</name>
    </ligand>
</feature>
<feature type="site" description="Important for catalytic activity" evidence="16">
    <location>
        <position position="270"/>
    </location>
</feature>
<evidence type="ECO:0000256" key="2">
    <source>
        <dbReference type="ARBA" id="ARBA00001941"/>
    </source>
</evidence>
<keyword evidence="19" id="KW-1185">Reference proteome</keyword>
<feature type="site" description="Important for catalytic activity" evidence="16">
    <location>
        <position position="31"/>
    </location>
</feature>
<dbReference type="KEGG" id="hpse:HPF_06205"/>
<dbReference type="InterPro" id="IPR033247">
    <property type="entry name" value="Transketolase_fam"/>
</dbReference>
<dbReference type="Gene3D" id="3.40.50.970">
    <property type="match status" value="2"/>
</dbReference>
<evidence type="ECO:0000256" key="10">
    <source>
        <dbReference type="ARBA" id="ARBA00049473"/>
    </source>
</evidence>
<evidence type="ECO:0000256" key="3">
    <source>
        <dbReference type="ARBA" id="ARBA00007131"/>
    </source>
</evidence>
<evidence type="ECO:0000256" key="5">
    <source>
        <dbReference type="ARBA" id="ARBA00013152"/>
    </source>
</evidence>
<comment type="cofactor">
    <cofactor evidence="15">
        <name>Mg(2+)</name>
        <dbReference type="ChEBI" id="CHEBI:18420"/>
    </cofactor>
    <text evidence="15">Binds 1 Mg(2+) ion per subunit. Can also utilize other divalent metal cations, such as Ca(2+), Mn(2+) and Co(2+).</text>
</comment>
<comment type="similarity">
    <text evidence="3">Belongs to the transketolase family.</text>
</comment>
<sequence length="689" mass="74358">MKNPTPELARQMANAIRMLAVDAVEKARSGHPGAPMGMADIAEVLWNRHLRHNPANPHWPDRDRFVLSNGHGSMLIYALLHLTGYDLPMEELKKFRQLHSKTAGHPEVGITPGVETTTGPLGQGISNGVGMALAEKLLAQEFNRPDHTIVDHFTYVFLGDGCMMEGISHEACALAGTLRLSKLVAFYDDNGISIDGHVEGWFTDDTPKRFEAYGWHVIPDVDGHDPAAIEAALVAAKKQGVRADGKPTLICCKTVIGMGSPNKAGTHDVHGAALGAAEVQATREALGWTAAPFEIPADVGAAWNARERGAAAERVWRQRFEAYRTEFPAEAAEFERRVAGDLPADFEARLPALFESIAAKTDPVATRKASQNALDAFSALVPEFFGGSADLTGSNLTNFKGCVKAGRDTWGNHLSYGVREFGMAAIMNGIALHGGYIPYGGTFLTFSDYSRNAIRMAALMKQRVIHVFTHDSIGLGEDGPTHQSVEHVPSLRLIPGLDVWRPADGLETAVAWACAIERRDGPSALCLSRQNLPCVTGQVTAGQIRRGGYVLSDMESPQAVIVATGSEIEIALAAQKALAADGVRTRVVSMPSTNVFDRQSEAYQDKVLPLSLPTVAVEAAHPDFWRKYVGRTGVVVGIATFGESAPAKELYQHFGITAGRVADAVRTLVHRASHRREEPLPEHIVVGTH</sequence>
<evidence type="ECO:0000256" key="11">
    <source>
        <dbReference type="NCBIfam" id="TIGR00232"/>
    </source>
</evidence>
<feature type="domain" description="Transketolase-like pyrimidine-binding" evidence="17">
    <location>
        <begin position="364"/>
        <end position="534"/>
    </location>
</feature>
<dbReference type="Pfam" id="PF02779">
    <property type="entry name" value="Transket_pyr"/>
    <property type="match status" value="1"/>
</dbReference>
<dbReference type="GO" id="GO:0005829">
    <property type="term" value="C:cytosol"/>
    <property type="evidence" value="ECO:0007669"/>
    <property type="project" value="TreeGrafter"/>
</dbReference>
<dbReference type="GO" id="GO:0009052">
    <property type="term" value="P:pentose-phosphate shunt, non-oxidative branch"/>
    <property type="evidence" value="ECO:0007669"/>
    <property type="project" value="UniProtKB-ARBA"/>
</dbReference>
<accession>A0A4P6WXJ2</accession>
<evidence type="ECO:0000256" key="1">
    <source>
        <dbReference type="ARBA" id="ARBA00001913"/>
    </source>
</evidence>
<feature type="binding site" evidence="13">
    <location>
        <position position="270"/>
    </location>
    <ligand>
        <name>substrate</name>
    </ligand>
</feature>
<evidence type="ECO:0000256" key="12">
    <source>
        <dbReference type="PIRSR" id="PIRSR605478-1"/>
    </source>
</evidence>
<dbReference type="InterPro" id="IPR029061">
    <property type="entry name" value="THDP-binding"/>
</dbReference>
<feature type="binding site" evidence="15">
    <location>
        <position position="192"/>
    </location>
    <ligand>
        <name>Mg(2+)</name>
        <dbReference type="ChEBI" id="CHEBI:18420"/>
    </ligand>
</feature>
<dbReference type="EMBL" id="CP037867">
    <property type="protein sequence ID" value="QBM27269.1"/>
    <property type="molecule type" value="Genomic_DNA"/>
</dbReference>
<keyword evidence="9 14" id="KW-0786">Thiamine pyrophosphate</keyword>
<dbReference type="FunFam" id="3.40.50.970:FF:000004">
    <property type="entry name" value="Transketolase"/>
    <property type="match status" value="1"/>
</dbReference>
<feature type="binding site" evidence="13">
    <location>
        <position position="470"/>
    </location>
    <ligand>
        <name>substrate</name>
    </ligand>
</feature>
<reference evidence="18 19" key="1">
    <citation type="submission" date="2019-03" db="EMBL/GenBank/DDBJ databases">
        <authorList>
            <person name="Sebastian G."/>
            <person name="Baumann P."/>
            <person name="Ruckert C."/>
            <person name="Kalinowski J."/>
            <person name="Nebel B."/>
            <person name="Takors R."/>
            <person name="Blombach B."/>
        </authorList>
    </citation>
    <scope>NUCLEOTIDE SEQUENCE [LARGE SCALE GENOMIC DNA]</scope>
    <source>
        <strain evidence="18 19">DSM 1084</strain>
    </source>
</reference>
<dbReference type="SUPFAM" id="SSF52518">
    <property type="entry name" value="Thiamin diphosphate-binding fold (THDP-binding)"/>
    <property type="match status" value="2"/>
</dbReference>
<dbReference type="InterPro" id="IPR055152">
    <property type="entry name" value="Transketolase-like_C_2"/>
</dbReference>
<dbReference type="CDD" id="cd07033">
    <property type="entry name" value="TPP_PYR_DXS_TK_like"/>
    <property type="match status" value="1"/>
</dbReference>
<dbReference type="InterPro" id="IPR005475">
    <property type="entry name" value="Transketolase-like_Pyr-bd"/>
</dbReference>
<evidence type="ECO:0000256" key="8">
    <source>
        <dbReference type="ARBA" id="ARBA00022842"/>
    </source>
</evidence>
<feature type="binding site" evidence="14">
    <location>
        <position position="190"/>
    </location>
    <ligand>
        <name>thiamine diphosphate</name>
        <dbReference type="ChEBI" id="CHEBI:58937"/>
    </ligand>
</feature>
<dbReference type="PANTHER" id="PTHR43522">
    <property type="entry name" value="TRANSKETOLASE"/>
    <property type="match status" value="1"/>
</dbReference>
<dbReference type="NCBIfam" id="TIGR00232">
    <property type="entry name" value="tktlase_bact"/>
    <property type="match status" value="1"/>
</dbReference>
<feature type="binding site" evidence="15">
    <location>
        <position position="190"/>
    </location>
    <ligand>
        <name>Mg(2+)</name>
        <dbReference type="ChEBI" id="CHEBI:18420"/>
    </ligand>
</feature>
<evidence type="ECO:0000313" key="18">
    <source>
        <dbReference type="EMBL" id="QBM27269.1"/>
    </source>
</evidence>
<feature type="binding site" evidence="15">
    <location>
        <position position="160"/>
    </location>
    <ligand>
        <name>Mg(2+)</name>
        <dbReference type="ChEBI" id="CHEBI:18420"/>
    </ligand>
</feature>
<dbReference type="PROSITE" id="PS00801">
    <property type="entry name" value="TRANSKETOLASE_1"/>
    <property type="match status" value="1"/>
</dbReference>
<keyword evidence="7 15" id="KW-0479">Metal-binding</keyword>
<comment type="catalytic activity">
    <reaction evidence="10">
        <text>D-sedoheptulose 7-phosphate + D-glyceraldehyde 3-phosphate = aldehydo-D-ribose 5-phosphate + D-xylulose 5-phosphate</text>
        <dbReference type="Rhea" id="RHEA:10508"/>
        <dbReference type="ChEBI" id="CHEBI:57483"/>
        <dbReference type="ChEBI" id="CHEBI:57737"/>
        <dbReference type="ChEBI" id="CHEBI:58273"/>
        <dbReference type="ChEBI" id="CHEBI:59776"/>
        <dbReference type="EC" id="2.2.1.1"/>
    </reaction>
</comment>
<feature type="binding site" evidence="13">
    <location>
        <position position="394"/>
    </location>
    <ligand>
        <name>substrate</name>
    </ligand>
</feature>
<feature type="binding site" evidence="14">
    <location>
        <position position="161"/>
    </location>
    <ligand>
        <name>thiamine diphosphate</name>
        <dbReference type="ChEBI" id="CHEBI:58937"/>
    </ligand>
</feature>
<dbReference type="InterPro" id="IPR005478">
    <property type="entry name" value="Transketolase_bac-like"/>
</dbReference>
<dbReference type="InterPro" id="IPR049557">
    <property type="entry name" value="Transketolase_CS"/>
</dbReference>
<comment type="cofactor">
    <cofactor evidence="14">
        <name>thiamine diphosphate</name>
        <dbReference type="ChEBI" id="CHEBI:58937"/>
    </cofactor>
    <text evidence="14">Binds 1 thiamine pyrophosphate per subunit. During the reaction, the substrate forms a covalent intermediate with the cofactor.</text>
</comment>
<keyword evidence="6 18" id="KW-0808">Transferase</keyword>